<evidence type="ECO:0000313" key="1">
    <source>
        <dbReference type="EMBL" id="EXX72404.1"/>
    </source>
</evidence>
<protein>
    <submittedName>
        <fullName evidence="1">Uncharacterized protein</fullName>
    </submittedName>
</protein>
<evidence type="ECO:0000313" key="2">
    <source>
        <dbReference type="Proteomes" id="UP000022910"/>
    </source>
</evidence>
<dbReference type="EMBL" id="JEMT01015435">
    <property type="protein sequence ID" value="EXX72404.1"/>
    <property type="molecule type" value="Genomic_DNA"/>
</dbReference>
<dbReference type="HOGENOM" id="CLU_1603606_0_0_1"/>
<dbReference type="OrthoDB" id="2315672at2759"/>
<proteinExistence type="predicted"/>
<reference evidence="1 2" key="1">
    <citation type="submission" date="2014-02" db="EMBL/GenBank/DDBJ databases">
        <title>Single nucleus genome sequencing reveals high similarity among nuclei of an endomycorrhizal fungus.</title>
        <authorList>
            <person name="Lin K."/>
            <person name="Geurts R."/>
            <person name="Zhang Z."/>
            <person name="Limpens E."/>
            <person name="Saunders D.G."/>
            <person name="Mu D."/>
            <person name="Pang E."/>
            <person name="Cao H."/>
            <person name="Cha H."/>
            <person name="Lin T."/>
            <person name="Zhou Q."/>
            <person name="Shang Y."/>
            <person name="Li Y."/>
            <person name="Ivanov S."/>
            <person name="Sharma T."/>
            <person name="Velzen R.V."/>
            <person name="Ruijter N.D."/>
            <person name="Aanen D.K."/>
            <person name="Win J."/>
            <person name="Kamoun S."/>
            <person name="Bisseling T."/>
            <person name="Huang S."/>
        </authorList>
    </citation>
    <scope>NUCLEOTIDE SEQUENCE [LARGE SCALE GENOMIC DNA]</scope>
    <source>
        <strain evidence="2">DAOM197198w</strain>
    </source>
</reference>
<comment type="caution">
    <text evidence="1">The sequence shown here is derived from an EMBL/GenBank/DDBJ whole genome shotgun (WGS) entry which is preliminary data.</text>
</comment>
<dbReference type="AlphaFoldDB" id="A0A015KXW4"/>
<organism evidence="1 2">
    <name type="scientific">Rhizophagus irregularis (strain DAOM 197198w)</name>
    <name type="common">Glomus intraradices</name>
    <dbReference type="NCBI Taxonomy" id="1432141"/>
    <lineage>
        <taxon>Eukaryota</taxon>
        <taxon>Fungi</taxon>
        <taxon>Fungi incertae sedis</taxon>
        <taxon>Mucoromycota</taxon>
        <taxon>Glomeromycotina</taxon>
        <taxon>Glomeromycetes</taxon>
        <taxon>Glomerales</taxon>
        <taxon>Glomeraceae</taxon>
        <taxon>Rhizophagus</taxon>
    </lineage>
</organism>
<dbReference type="Proteomes" id="UP000022910">
    <property type="component" value="Unassembled WGS sequence"/>
</dbReference>
<sequence length="166" mass="19314">MGYWSQENYTMWVPWDIPNPFPLNRSHGPNIQNIARNLYCLKLKLKTFEDAQSVSTETRKYLRWMLKAVCSCQNIKTIPNPIIRETLDIALCDILDNIIPQLELGNPPPFIPFRDTSSVMINDNRDIFMICQELQSDLEEYTEITNEFCGMPRLASILMTTYSNSK</sequence>
<name>A0A015KXW4_RHIIW</name>
<gene>
    <name evidence="1" type="ORF">RirG_069670</name>
</gene>
<keyword evidence="2" id="KW-1185">Reference proteome</keyword>
<accession>A0A015KXW4</accession>